<evidence type="ECO:0000313" key="1">
    <source>
        <dbReference type="EMBL" id="JAH54539.1"/>
    </source>
</evidence>
<protein>
    <submittedName>
        <fullName evidence="1">Uncharacterized protein</fullName>
    </submittedName>
</protein>
<proteinExistence type="predicted"/>
<dbReference type="EMBL" id="GBXM01054038">
    <property type="protein sequence ID" value="JAH54539.1"/>
    <property type="molecule type" value="Transcribed_RNA"/>
</dbReference>
<sequence length="80" mass="8935">MSEGPNITQAEFPALKKIAWGEFRLLPLLFVMETCISIAKYSIPLQWECYSSGLAFLILKFSLVLSQNGLPANLLSRIDS</sequence>
<name>A0A0E9TLH6_ANGAN</name>
<reference evidence="1" key="1">
    <citation type="submission" date="2014-11" db="EMBL/GenBank/DDBJ databases">
        <authorList>
            <person name="Amaro Gonzalez C."/>
        </authorList>
    </citation>
    <scope>NUCLEOTIDE SEQUENCE</scope>
</reference>
<organism evidence="1">
    <name type="scientific">Anguilla anguilla</name>
    <name type="common">European freshwater eel</name>
    <name type="synonym">Muraena anguilla</name>
    <dbReference type="NCBI Taxonomy" id="7936"/>
    <lineage>
        <taxon>Eukaryota</taxon>
        <taxon>Metazoa</taxon>
        <taxon>Chordata</taxon>
        <taxon>Craniata</taxon>
        <taxon>Vertebrata</taxon>
        <taxon>Euteleostomi</taxon>
        <taxon>Actinopterygii</taxon>
        <taxon>Neopterygii</taxon>
        <taxon>Teleostei</taxon>
        <taxon>Anguilliformes</taxon>
        <taxon>Anguillidae</taxon>
        <taxon>Anguilla</taxon>
    </lineage>
</organism>
<dbReference type="AlphaFoldDB" id="A0A0E9TLH6"/>
<reference evidence="1" key="2">
    <citation type="journal article" date="2015" name="Fish Shellfish Immunol.">
        <title>Early steps in the European eel (Anguilla anguilla)-Vibrio vulnificus interaction in the gills: Role of the RtxA13 toxin.</title>
        <authorList>
            <person name="Callol A."/>
            <person name="Pajuelo D."/>
            <person name="Ebbesson L."/>
            <person name="Teles M."/>
            <person name="MacKenzie S."/>
            <person name="Amaro C."/>
        </authorList>
    </citation>
    <scope>NUCLEOTIDE SEQUENCE</scope>
</reference>
<accession>A0A0E9TLH6</accession>